<dbReference type="Proteomes" id="UP001054889">
    <property type="component" value="Unassembled WGS sequence"/>
</dbReference>
<name>A0AAV5E4A5_ELECO</name>
<organism evidence="2 3">
    <name type="scientific">Eleusine coracana subsp. coracana</name>
    <dbReference type="NCBI Taxonomy" id="191504"/>
    <lineage>
        <taxon>Eukaryota</taxon>
        <taxon>Viridiplantae</taxon>
        <taxon>Streptophyta</taxon>
        <taxon>Embryophyta</taxon>
        <taxon>Tracheophyta</taxon>
        <taxon>Spermatophyta</taxon>
        <taxon>Magnoliopsida</taxon>
        <taxon>Liliopsida</taxon>
        <taxon>Poales</taxon>
        <taxon>Poaceae</taxon>
        <taxon>PACMAD clade</taxon>
        <taxon>Chloridoideae</taxon>
        <taxon>Cynodonteae</taxon>
        <taxon>Eleusininae</taxon>
        <taxon>Eleusine</taxon>
    </lineage>
</organism>
<sequence>MTAEAMDSLTNPPRLANALRENPVHASGNHPPTTCTSCAALSSHHDTFPTMAAPTSPRPSKATTIQLSSACTPRTAPETAVMTHTRLCAW</sequence>
<evidence type="ECO:0000256" key="1">
    <source>
        <dbReference type="SAM" id="MobiDB-lite"/>
    </source>
</evidence>
<feature type="region of interest" description="Disordered" evidence="1">
    <location>
        <begin position="1"/>
        <end position="32"/>
    </location>
</feature>
<evidence type="ECO:0000313" key="3">
    <source>
        <dbReference type="Proteomes" id="UP001054889"/>
    </source>
</evidence>
<proteinExistence type="predicted"/>
<keyword evidence="3" id="KW-1185">Reference proteome</keyword>
<reference evidence="2" key="2">
    <citation type="submission" date="2021-12" db="EMBL/GenBank/DDBJ databases">
        <title>Resequencing data analysis of finger millet.</title>
        <authorList>
            <person name="Hatakeyama M."/>
            <person name="Aluri S."/>
            <person name="Balachadran M.T."/>
            <person name="Sivarajan S.R."/>
            <person name="Poveda L."/>
            <person name="Shimizu-Inatsugi R."/>
            <person name="Schlapbach R."/>
            <person name="Sreeman S.M."/>
            <person name="Shimizu K.K."/>
        </authorList>
    </citation>
    <scope>NUCLEOTIDE SEQUENCE</scope>
</reference>
<dbReference type="EMBL" id="BQKI01000073">
    <property type="protein sequence ID" value="GJN17542.1"/>
    <property type="molecule type" value="Genomic_DNA"/>
</dbReference>
<dbReference type="AlphaFoldDB" id="A0AAV5E4A5"/>
<accession>A0AAV5E4A5</accession>
<comment type="caution">
    <text evidence="2">The sequence shown here is derived from an EMBL/GenBank/DDBJ whole genome shotgun (WGS) entry which is preliminary data.</text>
</comment>
<gene>
    <name evidence="2" type="primary">gb04619</name>
    <name evidence="2" type="ORF">PR202_gb04619</name>
</gene>
<reference evidence="2" key="1">
    <citation type="journal article" date="2018" name="DNA Res.">
        <title>Multiple hybrid de novo genome assembly of finger millet, an orphan allotetraploid crop.</title>
        <authorList>
            <person name="Hatakeyama M."/>
            <person name="Aluri S."/>
            <person name="Balachadran M.T."/>
            <person name="Sivarajan S.R."/>
            <person name="Patrignani A."/>
            <person name="Gruter S."/>
            <person name="Poveda L."/>
            <person name="Shimizu-Inatsugi R."/>
            <person name="Baeten J."/>
            <person name="Francoijs K.J."/>
            <person name="Nataraja K.N."/>
            <person name="Reddy Y.A.N."/>
            <person name="Phadnis S."/>
            <person name="Ravikumar R.L."/>
            <person name="Schlapbach R."/>
            <person name="Sreeman S.M."/>
            <person name="Shimizu K.K."/>
        </authorList>
    </citation>
    <scope>NUCLEOTIDE SEQUENCE</scope>
</reference>
<protein>
    <submittedName>
        <fullName evidence="2">Uncharacterized protein</fullName>
    </submittedName>
</protein>
<evidence type="ECO:0000313" key="2">
    <source>
        <dbReference type="EMBL" id="GJN17542.1"/>
    </source>
</evidence>